<organism evidence="7 8">
    <name type="scientific">Corynebacterium felinum</name>
    <dbReference type="NCBI Taxonomy" id="131318"/>
    <lineage>
        <taxon>Bacteria</taxon>
        <taxon>Bacillati</taxon>
        <taxon>Actinomycetota</taxon>
        <taxon>Actinomycetes</taxon>
        <taxon>Mycobacteriales</taxon>
        <taxon>Corynebacteriaceae</taxon>
        <taxon>Corynebacterium</taxon>
    </lineage>
</organism>
<keyword evidence="4 6" id="KW-1133">Transmembrane helix</keyword>
<feature type="transmembrane region" description="Helical" evidence="6">
    <location>
        <begin position="315"/>
        <end position="335"/>
    </location>
</feature>
<evidence type="ECO:0000256" key="6">
    <source>
        <dbReference type="SAM" id="Phobius"/>
    </source>
</evidence>
<evidence type="ECO:0000313" key="8">
    <source>
        <dbReference type="Proteomes" id="UP001183619"/>
    </source>
</evidence>
<keyword evidence="3 6" id="KW-0812">Transmembrane</keyword>
<gene>
    <name evidence="7" type="ORF">J2S37_000554</name>
</gene>
<feature type="transmembrane region" description="Helical" evidence="6">
    <location>
        <begin position="155"/>
        <end position="176"/>
    </location>
</feature>
<comment type="caution">
    <text evidence="7">The sequence shown here is derived from an EMBL/GenBank/DDBJ whole genome shotgun (WGS) entry which is preliminary data.</text>
</comment>
<keyword evidence="5 6" id="KW-0472">Membrane</keyword>
<keyword evidence="2" id="KW-1003">Cell membrane</keyword>
<evidence type="ECO:0000256" key="5">
    <source>
        <dbReference type="ARBA" id="ARBA00023136"/>
    </source>
</evidence>
<evidence type="ECO:0000256" key="1">
    <source>
        <dbReference type="ARBA" id="ARBA00004651"/>
    </source>
</evidence>
<dbReference type="Proteomes" id="UP001183619">
    <property type="component" value="Unassembled WGS sequence"/>
</dbReference>
<dbReference type="PANTHER" id="PTHR39087:SF2">
    <property type="entry name" value="UPF0104 MEMBRANE PROTEIN MJ1595"/>
    <property type="match status" value="1"/>
</dbReference>
<feature type="transmembrane region" description="Helical" evidence="6">
    <location>
        <begin position="48"/>
        <end position="65"/>
    </location>
</feature>
<feature type="transmembrane region" description="Helical" evidence="6">
    <location>
        <begin position="120"/>
        <end position="149"/>
    </location>
</feature>
<evidence type="ECO:0000256" key="4">
    <source>
        <dbReference type="ARBA" id="ARBA00022989"/>
    </source>
</evidence>
<proteinExistence type="predicted"/>
<name>A0ABU2B5W7_9CORY</name>
<dbReference type="EMBL" id="JAVDYF010000001">
    <property type="protein sequence ID" value="MDR7354016.1"/>
    <property type="molecule type" value="Genomic_DNA"/>
</dbReference>
<evidence type="ECO:0000313" key="7">
    <source>
        <dbReference type="EMBL" id="MDR7354016.1"/>
    </source>
</evidence>
<feature type="transmembrane region" description="Helical" evidence="6">
    <location>
        <begin position="12"/>
        <end position="28"/>
    </location>
</feature>
<reference evidence="7 8" key="1">
    <citation type="submission" date="2023-07" db="EMBL/GenBank/DDBJ databases">
        <title>Sequencing the genomes of 1000 actinobacteria strains.</title>
        <authorList>
            <person name="Klenk H.-P."/>
        </authorList>
    </citation>
    <scope>NUCLEOTIDE SEQUENCE [LARGE SCALE GENOMIC DNA]</scope>
    <source>
        <strain evidence="7 8">DSM 44508</strain>
    </source>
</reference>
<dbReference type="Pfam" id="PF03706">
    <property type="entry name" value="LPG_synthase_TM"/>
    <property type="match status" value="1"/>
</dbReference>
<dbReference type="RefSeq" id="WP_277105161.1">
    <property type="nucleotide sequence ID" value="NZ_BAAAJS010000017.1"/>
</dbReference>
<comment type="subcellular location">
    <subcellularLocation>
        <location evidence="1">Cell membrane</location>
        <topology evidence="1">Multi-pass membrane protein</topology>
    </subcellularLocation>
</comment>
<protein>
    <submittedName>
        <fullName evidence="7">Uncharacterized protein (TIRG00374 family)</fullName>
    </submittedName>
</protein>
<feature type="transmembrane region" description="Helical" evidence="6">
    <location>
        <begin position="85"/>
        <end position="108"/>
    </location>
</feature>
<dbReference type="PANTHER" id="PTHR39087">
    <property type="entry name" value="UPF0104 MEMBRANE PROTEIN MJ1595"/>
    <property type="match status" value="1"/>
</dbReference>
<keyword evidence="8" id="KW-1185">Reference proteome</keyword>
<dbReference type="InterPro" id="IPR022791">
    <property type="entry name" value="L-PG_synthase/AglD"/>
</dbReference>
<evidence type="ECO:0000256" key="2">
    <source>
        <dbReference type="ARBA" id="ARBA00022475"/>
    </source>
</evidence>
<sequence>MKDKTLLGNKWVRFFGPLAIMALAAFLLRDKMPFLATGMSEMLRARPGGLIASFIAVALSMWAMAEVMRRLLNAGGYAIKPVDTLALTFIANSWSSTFPGGAAISTVYQFRTMRTWAVSVMVSSWFIMLSGALSTVWLIALGLISIFFLGASFSLTPLIGSAIILIGLALLVWWAANNPQPSSRFVIRILHGAGKVLRKDFSAQQESLKKHFFQLDAVRLSPTQFLIVALLSLSNWVLDILALWLCVGAVTGIYPAFEWPENHTTVLGITLAFVTAKIVGSAQITPAGVGPVEAAMTASLVAVGMTASSAFGVVFVYRIISFAFITIIGWLWYFVSVARGGMRAQEA</sequence>
<accession>A0ABU2B5W7</accession>
<evidence type="ECO:0000256" key="3">
    <source>
        <dbReference type="ARBA" id="ARBA00022692"/>
    </source>
</evidence>
<feature type="transmembrane region" description="Helical" evidence="6">
    <location>
        <begin position="225"/>
        <end position="254"/>
    </location>
</feature>